<feature type="coiled-coil region" evidence="1">
    <location>
        <begin position="1239"/>
        <end position="1389"/>
    </location>
</feature>
<evidence type="ECO:0000313" key="4">
    <source>
        <dbReference type="Proteomes" id="UP000689195"/>
    </source>
</evidence>
<feature type="coiled-coil region" evidence="1">
    <location>
        <begin position="846"/>
        <end position="944"/>
    </location>
</feature>
<keyword evidence="1" id="KW-0175">Coiled coil</keyword>
<gene>
    <name evidence="3" type="ORF">PPENT_87.1.T1300097</name>
</gene>
<feature type="coiled-coil region" evidence="1">
    <location>
        <begin position="1577"/>
        <end position="1732"/>
    </location>
</feature>
<feature type="compositionally biased region" description="Polar residues" evidence="2">
    <location>
        <begin position="376"/>
        <end position="394"/>
    </location>
</feature>
<keyword evidence="4" id="KW-1185">Reference proteome</keyword>
<evidence type="ECO:0000313" key="3">
    <source>
        <dbReference type="EMBL" id="CAD8202210.1"/>
    </source>
</evidence>
<reference evidence="3" key="1">
    <citation type="submission" date="2021-01" db="EMBL/GenBank/DDBJ databases">
        <authorList>
            <consortium name="Genoscope - CEA"/>
            <person name="William W."/>
        </authorList>
    </citation>
    <scope>NUCLEOTIDE SEQUENCE</scope>
</reference>
<dbReference type="EMBL" id="CAJJDO010000130">
    <property type="protein sequence ID" value="CAD8202210.1"/>
    <property type="molecule type" value="Genomic_DNA"/>
</dbReference>
<sequence>MLSPKKTLQVLIPTTPKIGSQIKSQSIENEIIDHKIKLVLLGLEIERLHKVAILITDKYEDKIQQLETTQQLLKDKIDNQEIKFATLNQQLLIKDDFINEIFDEKCPDEVNKKLNNQLKQVTQQLNRAKKQIETLNEMNIIFKKNPPENPELIDMIKELENNYEEMLQKKDQEITNLKIRNSSYDQSHSQEISDQKSELLRIQIENQFLNEKIDTILEENEKLKQQLKPSHSQKSSINGQSQYRLVTKIVQQEPFSAFSDFQFLGKNNIVNSQYHSDSPQRTSNQNQQEFMQTLKKIEKIQLDGQFTPEKLLSQIRLSATLLHLKRMELPNDLNDTYVKYLNQIEESDIKSDDKSDLASTVKPKKLFTKNEDNDTQQKQIRSQSTKSNNQKPFCSNKRNQFVQVDFLDKKHLEKTQNELENLQNEFSQLQKIINAKPINELNHKNITQSDFKNSQESDELFKQFQKDNVSKLKDSLNRQSDYSFKELQAQSNQDKKTIQQLNRQVDYLEEQLQYLKLQNQRQTYLIKQLQDKNYQEKEKSGDQQQTIKEENNNLNETIHKLQQELANLKQKQHKICLNKSIQTDYQFIKIAKETQTIQQQFQQDNDELMNLRSQQEKLKNNQYYENNSQKLLIQELDQQIQKLKQENLDILEHSYQKEQLQQEIFQLKQDNVGRSQTIQDLKEQIVKLQKELDIYKCELLNHQDKKEDDQLFIKIEQVDQEIQMNQNEIKINEENQQMVKELQEQIYLLQNLLEQSKLELQQKQIDLDQLQCYSENLMKQYNQLQQNNEDLQQIIKEQESEYQTQLSQIKLRLSVLEEQQVKEHSRSISISENCDQLKETIKQQEFNQQDNNNNDLEIQIRRLLDEKAVLYDQMQKQKQDFKQQIKILSEDFEFQKLQLNEKIKELESKIVLYVDGDQKLMQENQNLANQVQNLSNQLILARQQNKVQSQKKLQSTTSSPRVQIENQQLIKDQENEIIQLRNNYEQIKLQSNKINELFNQQENDNQELKHEILTLKTENSFEKQENQRLKQQIITTRDQLLMLNKQLDLNKKNNKKEIDYLNSQLDQYKIQLFSTQPQMSTIITKDQSTQLDGHRYIIDQNLLNEKDNIIYNLKKSLQSKENELDQTIQNLLIIKQELFKANDSLFKLRTTLKNQETLQSQSNQSRTYNDCTLYPPRQNRIIQIQGNSRISTSEQRHKIHSLDKLESVSFWKKKYEEVLQQSYINSQFNSQNQQYKIKFEEQQLNCQNHLKDLENYKDQNRQLSQMNQQLQMIDAKLLNNNQSFKYEQEIQNLKKQLEKIYKELDEQRNLSNRYQKEFQELQQMQIQTKTVQIVETNKEDIENYVNQIFNVKQENLELSEKNKDYQNEIRELKSTLKENDDQLKLLKQQQYQSIQYLDELKFENSKLIQGKQQLLMTISEQEKQVQLLGKSQQNQQYKLSYSINHKNFERSKELNFNKTEIMHNLDIIRQELTVYQSKCQIQEFEINQLKLQLQQPTPQQKLISPNKFKEQYEYLNEILKELEITKLQNENLRKQNSELFDYQSKLIYENDNLKRLNINIPLSSPRIQYQSKISQQRQDKNTQNGNLNQQIDQLYQRINTAKISEIEELKYELDILKRQVLTSSTQVKEAETLSLQARVLTLENQLQSSQNQIENLKEIIQENQELKQQIKQLKESNSKIQHIFNNNQKIQQPDLSQTERLNRELTEKISELTQLKIKYKQALTIMQKMENRQIQ</sequence>
<feature type="coiled-coil region" evidence="1">
    <location>
        <begin position="56"/>
        <end position="226"/>
    </location>
</feature>
<dbReference type="Proteomes" id="UP000689195">
    <property type="component" value="Unassembled WGS sequence"/>
</dbReference>
<proteinExistence type="predicted"/>
<feature type="coiled-coil region" evidence="1">
    <location>
        <begin position="970"/>
        <end position="1071"/>
    </location>
</feature>
<accession>A0A8S1XLB2</accession>
<feature type="coiled-coil region" evidence="1">
    <location>
        <begin position="484"/>
        <end position="518"/>
    </location>
</feature>
<evidence type="ECO:0000256" key="1">
    <source>
        <dbReference type="SAM" id="Coils"/>
    </source>
</evidence>
<dbReference type="OrthoDB" id="309456at2759"/>
<feature type="coiled-coil region" evidence="1">
    <location>
        <begin position="544"/>
        <end position="819"/>
    </location>
</feature>
<feature type="region of interest" description="Disordered" evidence="2">
    <location>
        <begin position="351"/>
        <end position="394"/>
    </location>
</feature>
<evidence type="ECO:0000256" key="2">
    <source>
        <dbReference type="SAM" id="MobiDB-lite"/>
    </source>
</evidence>
<name>A0A8S1XLB2_9CILI</name>
<comment type="caution">
    <text evidence="3">The sequence shown here is derived from an EMBL/GenBank/DDBJ whole genome shotgun (WGS) entry which is preliminary data.</text>
</comment>
<protein>
    <submittedName>
        <fullName evidence="3">Uncharacterized protein</fullName>
    </submittedName>
</protein>
<organism evidence="3 4">
    <name type="scientific">Paramecium pentaurelia</name>
    <dbReference type="NCBI Taxonomy" id="43138"/>
    <lineage>
        <taxon>Eukaryota</taxon>
        <taxon>Sar</taxon>
        <taxon>Alveolata</taxon>
        <taxon>Ciliophora</taxon>
        <taxon>Intramacronucleata</taxon>
        <taxon>Oligohymenophorea</taxon>
        <taxon>Peniculida</taxon>
        <taxon>Parameciidae</taxon>
        <taxon>Paramecium</taxon>
    </lineage>
</organism>
<feature type="coiled-coil region" evidence="1">
    <location>
        <begin position="1110"/>
        <end position="1137"/>
    </location>
</feature>